<proteinExistence type="predicted"/>
<sequence length="267" mass="28787">MQVPNYGYYETKMQMRNQPACGKCLGAARAVDNSNPITPDSGIGVESQLASALLPPSQTDNRQSRIAQPAGHPISATSIQLQSEKLRSPASAPNPTTTNSARTFHLEVQVLFSRRVRFVCARKSGKSNTCKALYAQPRTRHLQTTLPSHKPACRGRLLRCRSPDCSCCVTWPLVCLLNPSAAAIGDSRLDALSMAARLSIARLCGATSAVPAGWLALWFRALRGCRPVNSGGTGWAEGEVVRSCLCKPLPFLLLCLVVPYVVELDVA</sequence>
<dbReference type="EMBL" id="JAUKUA010000007">
    <property type="protein sequence ID" value="KAK0705307.1"/>
    <property type="molecule type" value="Genomic_DNA"/>
</dbReference>
<comment type="caution">
    <text evidence="1">The sequence shown here is derived from an EMBL/GenBank/DDBJ whole genome shotgun (WGS) entry which is preliminary data.</text>
</comment>
<reference evidence="1" key="1">
    <citation type="submission" date="2023-06" db="EMBL/GenBank/DDBJ databases">
        <title>Genome-scale phylogeny and comparative genomics of the fungal order Sordariales.</title>
        <authorList>
            <consortium name="Lawrence Berkeley National Laboratory"/>
            <person name="Hensen N."/>
            <person name="Bonometti L."/>
            <person name="Westerberg I."/>
            <person name="Brannstrom I.O."/>
            <person name="Guillou S."/>
            <person name="Cros-Aarteil S."/>
            <person name="Calhoun S."/>
            <person name="Haridas S."/>
            <person name="Kuo A."/>
            <person name="Mondo S."/>
            <person name="Pangilinan J."/>
            <person name="Riley R."/>
            <person name="Labutti K."/>
            <person name="Andreopoulos B."/>
            <person name="Lipzen A."/>
            <person name="Chen C."/>
            <person name="Yanf M."/>
            <person name="Daum C."/>
            <person name="Ng V."/>
            <person name="Clum A."/>
            <person name="Steindorff A."/>
            <person name="Ohm R."/>
            <person name="Martin F."/>
            <person name="Silar P."/>
            <person name="Natvig D."/>
            <person name="Lalanne C."/>
            <person name="Gautier V."/>
            <person name="Ament-Velasquez S.L."/>
            <person name="Kruys A."/>
            <person name="Hutchinson M.I."/>
            <person name="Powell A.J."/>
            <person name="Barry K."/>
            <person name="Miller A.N."/>
            <person name="Grigoriev I.V."/>
            <person name="Debuchy R."/>
            <person name="Gladieux P."/>
            <person name="Thoren M.H."/>
            <person name="Johannesson H."/>
        </authorList>
    </citation>
    <scope>NUCLEOTIDE SEQUENCE</scope>
    <source>
        <strain evidence="1">SMH4607-1</strain>
    </source>
</reference>
<evidence type="ECO:0000313" key="1">
    <source>
        <dbReference type="EMBL" id="KAK0705307.1"/>
    </source>
</evidence>
<evidence type="ECO:0000313" key="2">
    <source>
        <dbReference type="Proteomes" id="UP001172102"/>
    </source>
</evidence>
<keyword evidence="2" id="KW-1185">Reference proteome</keyword>
<dbReference type="AlphaFoldDB" id="A0AA40DLL3"/>
<gene>
    <name evidence="1" type="ORF">B0H67DRAFT_379430</name>
</gene>
<accession>A0AA40DLL3</accession>
<organism evidence="1 2">
    <name type="scientific">Lasiosphaeris hirsuta</name>
    <dbReference type="NCBI Taxonomy" id="260670"/>
    <lineage>
        <taxon>Eukaryota</taxon>
        <taxon>Fungi</taxon>
        <taxon>Dikarya</taxon>
        <taxon>Ascomycota</taxon>
        <taxon>Pezizomycotina</taxon>
        <taxon>Sordariomycetes</taxon>
        <taxon>Sordariomycetidae</taxon>
        <taxon>Sordariales</taxon>
        <taxon>Lasiosphaeriaceae</taxon>
        <taxon>Lasiosphaeris</taxon>
    </lineage>
</organism>
<name>A0AA40DLL3_9PEZI</name>
<protein>
    <submittedName>
        <fullName evidence="1">Uncharacterized protein</fullName>
    </submittedName>
</protein>
<dbReference type="Proteomes" id="UP001172102">
    <property type="component" value="Unassembled WGS sequence"/>
</dbReference>